<dbReference type="InterPro" id="IPR030489">
    <property type="entry name" value="TR_Rrf2-type_CS"/>
</dbReference>
<protein>
    <submittedName>
        <fullName evidence="1">Rrf2 family transcriptional regulator</fullName>
    </submittedName>
</protein>
<name>A0A6B8KM45_9HYPH</name>
<dbReference type="RefSeq" id="WP_136494521.1">
    <property type="nucleotide sequence ID" value="NZ_CP046052.1"/>
</dbReference>
<dbReference type="SUPFAM" id="SSF46785">
    <property type="entry name" value="Winged helix' DNA-binding domain"/>
    <property type="match status" value="1"/>
</dbReference>
<organism evidence="1 2">
    <name type="scientific">Methylocystis heyeri</name>
    <dbReference type="NCBI Taxonomy" id="391905"/>
    <lineage>
        <taxon>Bacteria</taxon>
        <taxon>Pseudomonadati</taxon>
        <taxon>Pseudomonadota</taxon>
        <taxon>Alphaproteobacteria</taxon>
        <taxon>Hyphomicrobiales</taxon>
        <taxon>Methylocystaceae</taxon>
        <taxon>Methylocystis</taxon>
    </lineage>
</organism>
<dbReference type="GO" id="GO:0003700">
    <property type="term" value="F:DNA-binding transcription factor activity"/>
    <property type="evidence" value="ECO:0007669"/>
    <property type="project" value="TreeGrafter"/>
</dbReference>
<dbReference type="Gene3D" id="1.10.10.10">
    <property type="entry name" value="Winged helix-like DNA-binding domain superfamily/Winged helix DNA-binding domain"/>
    <property type="match status" value="1"/>
</dbReference>
<dbReference type="AlphaFoldDB" id="A0A6B8KM45"/>
<gene>
    <name evidence="1" type="ORF">H2LOC_020540</name>
</gene>
<dbReference type="PROSITE" id="PS51197">
    <property type="entry name" value="HTH_RRF2_2"/>
    <property type="match status" value="1"/>
</dbReference>
<sequence>MTLLPRAAHFALLAVLDVALHARGRPVSSRELAKRYDLPPRRLESLLQALVRAGILKSLRGPSGGYELARERRRLTMGEIVRAALGVDDESAARPQAASLNAILDPMLQEIEAGIFEQLESVTLEELHFRALADGFGETSESGGHFEI</sequence>
<dbReference type="OrthoDB" id="9800519at2"/>
<dbReference type="PANTHER" id="PTHR33221:SF15">
    <property type="entry name" value="HTH-TYPE TRANSCRIPTIONAL REGULATOR YWGB-RELATED"/>
    <property type="match status" value="1"/>
</dbReference>
<dbReference type="PANTHER" id="PTHR33221">
    <property type="entry name" value="WINGED HELIX-TURN-HELIX TRANSCRIPTIONAL REGULATOR, RRF2 FAMILY"/>
    <property type="match status" value="1"/>
</dbReference>
<evidence type="ECO:0000313" key="1">
    <source>
        <dbReference type="EMBL" id="QGM47873.1"/>
    </source>
</evidence>
<reference evidence="1 2" key="1">
    <citation type="submission" date="2019-11" db="EMBL/GenBank/DDBJ databases">
        <title>The genome sequence of Methylocystis heyeri.</title>
        <authorList>
            <person name="Oshkin I.Y."/>
            <person name="Miroshnikov K."/>
            <person name="Dedysh S.N."/>
        </authorList>
    </citation>
    <scope>NUCLEOTIDE SEQUENCE [LARGE SCALE GENOMIC DNA]</scope>
    <source>
        <strain evidence="1 2">H2</strain>
    </source>
</reference>
<evidence type="ECO:0000313" key="2">
    <source>
        <dbReference type="Proteomes" id="UP000309061"/>
    </source>
</evidence>
<dbReference type="Pfam" id="PF02082">
    <property type="entry name" value="Rrf2"/>
    <property type="match status" value="1"/>
</dbReference>
<dbReference type="InterPro" id="IPR000944">
    <property type="entry name" value="Tscrpt_reg_Rrf2"/>
</dbReference>
<dbReference type="InterPro" id="IPR036388">
    <property type="entry name" value="WH-like_DNA-bd_sf"/>
</dbReference>
<proteinExistence type="predicted"/>
<keyword evidence="2" id="KW-1185">Reference proteome</keyword>
<dbReference type="EMBL" id="CP046052">
    <property type="protein sequence ID" value="QGM47873.1"/>
    <property type="molecule type" value="Genomic_DNA"/>
</dbReference>
<dbReference type="GO" id="GO:0005829">
    <property type="term" value="C:cytosol"/>
    <property type="evidence" value="ECO:0007669"/>
    <property type="project" value="TreeGrafter"/>
</dbReference>
<dbReference type="InterPro" id="IPR036390">
    <property type="entry name" value="WH_DNA-bd_sf"/>
</dbReference>
<dbReference type="NCBIfam" id="TIGR00738">
    <property type="entry name" value="rrf2_super"/>
    <property type="match status" value="1"/>
</dbReference>
<dbReference type="Proteomes" id="UP000309061">
    <property type="component" value="Chromosome"/>
</dbReference>
<accession>A0A6B8KM45</accession>
<dbReference type="PROSITE" id="PS01332">
    <property type="entry name" value="HTH_RRF2_1"/>
    <property type="match status" value="1"/>
</dbReference>
<dbReference type="KEGG" id="mhey:H2LOC_020540"/>